<dbReference type="AlphaFoldDB" id="A0A1X7VL77"/>
<protein>
    <submittedName>
        <fullName evidence="1">Uncharacterized protein</fullName>
    </submittedName>
</protein>
<reference evidence="1" key="1">
    <citation type="submission" date="2017-05" db="UniProtKB">
        <authorList>
            <consortium name="EnsemblMetazoa"/>
        </authorList>
    </citation>
    <scope>IDENTIFICATION</scope>
</reference>
<sequence length="50" mass="5645">AVDLHDDVAVSNIVQPPSVQLKEMFIPSFTEYDIRRAAKEVMLTIEDVTL</sequence>
<evidence type="ECO:0000313" key="1">
    <source>
        <dbReference type="EnsemblMetazoa" id="Aqu2.1.40178_001"/>
    </source>
</evidence>
<accession>A0A1X7VL77</accession>
<dbReference type="EnsemblMetazoa" id="Aqu2.1.40178_001">
    <property type="protein sequence ID" value="Aqu2.1.40178_001"/>
    <property type="gene ID" value="Aqu2.1.40178"/>
</dbReference>
<dbReference type="InParanoid" id="A0A1X7VL77"/>
<name>A0A1X7VL77_AMPQE</name>
<organism evidence="1">
    <name type="scientific">Amphimedon queenslandica</name>
    <name type="common">Sponge</name>
    <dbReference type="NCBI Taxonomy" id="400682"/>
    <lineage>
        <taxon>Eukaryota</taxon>
        <taxon>Metazoa</taxon>
        <taxon>Porifera</taxon>
        <taxon>Demospongiae</taxon>
        <taxon>Heteroscleromorpha</taxon>
        <taxon>Haplosclerida</taxon>
        <taxon>Niphatidae</taxon>
        <taxon>Amphimedon</taxon>
    </lineage>
</organism>
<proteinExistence type="predicted"/>